<evidence type="ECO:0000313" key="2">
    <source>
        <dbReference type="EMBL" id="KIO71870.1"/>
    </source>
</evidence>
<comment type="caution">
    <text evidence="2">The sequence shown here is derived from an EMBL/GenBank/DDBJ whole genome shotgun (WGS) entry which is preliminary data.</text>
</comment>
<protein>
    <submittedName>
        <fullName evidence="2">Uncharacterized protein</fullName>
    </submittedName>
</protein>
<dbReference type="EMBL" id="JXLU01000114">
    <property type="protein sequence ID" value="KIO71870.1"/>
    <property type="molecule type" value="Genomic_DNA"/>
</dbReference>
<proteinExistence type="predicted"/>
<evidence type="ECO:0000313" key="3">
    <source>
        <dbReference type="Proteomes" id="UP000032076"/>
    </source>
</evidence>
<dbReference type="Proteomes" id="UP000032076">
    <property type="component" value="Unassembled WGS sequence"/>
</dbReference>
<sequence>MLIYLILSLLYSLFGPVFFTEYGIAVLDSIDIILAFYFVGCLNYSAFRAREMIEDYFEEEIFQSWLLAVFNIWYLQYKINRLVDAGGNL</sequence>
<evidence type="ECO:0000256" key="1">
    <source>
        <dbReference type="SAM" id="Phobius"/>
    </source>
</evidence>
<keyword evidence="1" id="KW-0472">Membrane</keyword>
<accession>A0ABD4A465</accession>
<gene>
    <name evidence="2" type="ORF">B4167_3273</name>
</gene>
<keyword evidence="1" id="KW-1133">Transmembrane helix</keyword>
<name>A0ABD4A465_9BACI</name>
<feature type="transmembrane region" description="Helical" evidence="1">
    <location>
        <begin position="29"/>
        <end position="47"/>
    </location>
</feature>
<dbReference type="RefSeq" id="WP_227139166.1">
    <property type="nucleotide sequence ID" value="NZ_CP023704.1"/>
</dbReference>
<reference evidence="2 3" key="1">
    <citation type="submission" date="2015-01" db="EMBL/GenBank/DDBJ databases">
        <title>Draft Genome Sequences of Four Bacillus thermoamylovorans Strains, Isolated From Food Products.</title>
        <authorList>
            <person name="Krawcyk A.O."/>
            <person name="Berendsen E.M."/>
            <person name="Eijlander R.T."/>
            <person name="de Jong A."/>
            <person name="Wells-Bennik M."/>
            <person name="Kuipers O.P."/>
        </authorList>
    </citation>
    <scope>NUCLEOTIDE SEQUENCE [LARGE SCALE GENOMIC DNA]</scope>
    <source>
        <strain evidence="2 3">B4167</strain>
    </source>
</reference>
<dbReference type="AlphaFoldDB" id="A0ABD4A465"/>
<keyword evidence="1" id="KW-0812">Transmembrane</keyword>
<organism evidence="2 3">
    <name type="scientific">Caldibacillus thermoamylovorans</name>
    <dbReference type="NCBI Taxonomy" id="35841"/>
    <lineage>
        <taxon>Bacteria</taxon>
        <taxon>Bacillati</taxon>
        <taxon>Bacillota</taxon>
        <taxon>Bacilli</taxon>
        <taxon>Bacillales</taxon>
        <taxon>Bacillaceae</taxon>
        <taxon>Caldibacillus</taxon>
    </lineage>
</organism>